<dbReference type="EMBL" id="CM046110">
    <property type="protein sequence ID" value="KAI8422816.1"/>
    <property type="molecule type" value="Genomic_DNA"/>
</dbReference>
<protein>
    <submittedName>
        <fullName evidence="1">Uncharacterized protein</fullName>
    </submittedName>
</protein>
<evidence type="ECO:0000313" key="2">
    <source>
        <dbReference type="Proteomes" id="UP001064048"/>
    </source>
</evidence>
<evidence type="ECO:0000313" key="1">
    <source>
        <dbReference type="EMBL" id="KAI8422816.1"/>
    </source>
</evidence>
<keyword evidence="2" id="KW-1185">Reference proteome</keyword>
<accession>A0ACC0JFB3</accession>
<gene>
    <name evidence="1" type="ORF">MSG28_006561</name>
</gene>
<dbReference type="Proteomes" id="UP001064048">
    <property type="component" value="Chromosome 10"/>
</dbReference>
<proteinExistence type="predicted"/>
<reference evidence="1 2" key="1">
    <citation type="journal article" date="2022" name="Genome Biol. Evol.">
        <title>The Spruce Budworm Genome: Reconstructing the Evolutionary History of Antifreeze Proteins.</title>
        <authorList>
            <person name="Beliveau C."/>
            <person name="Gagne P."/>
            <person name="Picq S."/>
            <person name="Vernygora O."/>
            <person name="Keeling C.I."/>
            <person name="Pinkney K."/>
            <person name="Doucet D."/>
            <person name="Wen F."/>
            <person name="Johnston J.S."/>
            <person name="Maaroufi H."/>
            <person name="Boyle B."/>
            <person name="Laroche J."/>
            <person name="Dewar K."/>
            <person name="Juretic N."/>
            <person name="Blackburn G."/>
            <person name="Nisole A."/>
            <person name="Brunet B."/>
            <person name="Brandao M."/>
            <person name="Lumley L."/>
            <person name="Duan J."/>
            <person name="Quan G."/>
            <person name="Lucarotti C.J."/>
            <person name="Roe A.D."/>
            <person name="Sperling F.A.H."/>
            <person name="Levesque R.C."/>
            <person name="Cusson M."/>
        </authorList>
    </citation>
    <scope>NUCLEOTIDE SEQUENCE [LARGE SCALE GENOMIC DNA]</scope>
    <source>
        <strain evidence="1">Glfc:IPQL:Cfum</strain>
    </source>
</reference>
<sequence>MLFLQNTAKAEDDLSNDIESLLEEVKSVQARLSDLPDESLGAMEEGLREGIEVLTKCDEAAELLESKIMEYRQETEIQSLSRELMLIRVRISKLLQQARQGLDIIQIIGTDR</sequence>
<name>A0ACC0JFB3_CHOFU</name>
<comment type="caution">
    <text evidence="1">The sequence shown here is derived from an EMBL/GenBank/DDBJ whole genome shotgun (WGS) entry which is preliminary data.</text>
</comment>
<organism evidence="1 2">
    <name type="scientific">Choristoneura fumiferana</name>
    <name type="common">Spruce budworm moth</name>
    <name type="synonym">Archips fumiferana</name>
    <dbReference type="NCBI Taxonomy" id="7141"/>
    <lineage>
        <taxon>Eukaryota</taxon>
        <taxon>Metazoa</taxon>
        <taxon>Ecdysozoa</taxon>
        <taxon>Arthropoda</taxon>
        <taxon>Hexapoda</taxon>
        <taxon>Insecta</taxon>
        <taxon>Pterygota</taxon>
        <taxon>Neoptera</taxon>
        <taxon>Endopterygota</taxon>
        <taxon>Lepidoptera</taxon>
        <taxon>Glossata</taxon>
        <taxon>Ditrysia</taxon>
        <taxon>Tortricoidea</taxon>
        <taxon>Tortricidae</taxon>
        <taxon>Tortricinae</taxon>
        <taxon>Choristoneura</taxon>
    </lineage>
</organism>